<sequence>MAGIINKIGDALHIGGGHKEDEHKKEEHKKHADEHKSGEHKEGKKVRKTINAAVVCSCPFTLDREGGVDEKRRVHLKINLMYRNVY</sequence>
<organism evidence="2">
    <name type="scientific">Brassica napus</name>
    <name type="common">Rape</name>
    <dbReference type="NCBI Taxonomy" id="3708"/>
    <lineage>
        <taxon>Eukaryota</taxon>
        <taxon>Viridiplantae</taxon>
        <taxon>Streptophyta</taxon>
        <taxon>Embryophyta</taxon>
        <taxon>Tracheophyta</taxon>
        <taxon>Spermatophyta</taxon>
        <taxon>Magnoliopsida</taxon>
        <taxon>eudicotyledons</taxon>
        <taxon>Gunneridae</taxon>
        <taxon>Pentapetalae</taxon>
        <taxon>rosids</taxon>
        <taxon>malvids</taxon>
        <taxon>Brassicales</taxon>
        <taxon>Brassicaceae</taxon>
        <taxon>Brassiceae</taxon>
        <taxon>Brassica</taxon>
    </lineage>
</organism>
<dbReference type="Proteomes" id="UP001295469">
    <property type="component" value="Chromosome A03"/>
</dbReference>
<evidence type="ECO:0000256" key="1">
    <source>
        <dbReference type="SAM" id="MobiDB-lite"/>
    </source>
</evidence>
<feature type="region of interest" description="Disordered" evidence="1">
    <location>
        <begin position="9"/>
        <end position="46"/>
    </location>
</feature>
<dbReference type="EMBL" id="HG994357">
    <property type="protein sequence ID" value="CAF2128789.1"/>
    <property type="molecule type" value="Genomic_DNA"/>
</dbReference>
<protein>
    <submittedName>
        <fullName evidence="2">(rape) hypothetical protein</fullName>
    </submittedName>
</protein>
<evidence type="ECO:0000313" key="2">
    <source>
        <dbReference type="EMBL" id="CAF2128789.1"/>
    </source>
</evidence>
<gene>
    <name evidence="2" type="ORF">DARMORV10_A03P44340.1</name>
</gene>
<dbReference type="AlphaFoldDB" id="A0A816W6V6"/>
<accession>A0A816W6V6</accession>
<reference evidence="2" key="1">
    <citation type="submission" date="2021-01" db="EMBL/GenBank/DDBJ databases">
        <authorList>
            <consortium name="Genoscope - CEA"/>
            <person name="William W."/>
        </authorList>
    </citation>
    <scope>NUCLEOTIDE SEQUENCE</scope>
</reference>
<feature type="compositionally biased region" description="Basic and acidic residues" evidence="1">
    <location>
        <begin position="17"/>
        <end position="42"/>
    </location>
</feature>
<proteinExistence type="predicted"/>
<name>A0A816W6V6_BRANA</name>